<evidence type="ECO:0000259" key="1">
    <source>
        <dbReference type="Pfam" id="PF00078"/>
    </source>
</evidence>
<reference evidence="4" key="1">
    <citation type="journal article" date="2017" name="Nat. Ecol. Evol.">
        <title>Genome expansion and lineage-specific genetic innovations in the forest pathogenic fungi Armillaria.</title>
        <authorList>
            <person name="Sipos G."/>
            <person name="Prasanna A.N."/>
            <person name="Walter M.C."/>
            <person name="O'Connor E."/>
            <person name="Balint B."/>
            <person name="Krizsan K."/>
            <person name="Kiss B."/>
            <person name="Hess J."/>
            <person name="Varga T."/>
            <person name="Slot J."/>
            <person name="Riley R."/>
            <person name="Boka B."/>
            <person name="Rigling D."/>
            <person name="Barry K."/>
            <person name="Lee J."/>
            <person name="Mihaltcheva S."/>
            <person name="LaButti K."/>
            <person name="Lipzen A."/>
            <person name="Waldron R."/>
            <person name="Moloney N.M."/>
            <person name="Sperisen C."/>
            <person name="Kredics L."/>
            <person name="Vagvoelgyi C."/>
            <person name="Patrignani A."/>
            <person name="Fitzpatrick D."/>
            <person name="Nagy I."/>
            <person name="Doyle S."/>
            <person name="Anderson J.B."/>
            <person name="Grigoriev I.V."/>
            <person name="Gueldener U."/>
            <person name="Muensterkoetter M."/>
            <person name="Nagy L.G."/>
        </authorList>
    </citation>
    <scope>NUCLEOTIDE SEQUENCE [LARGE SCALE GENOMIC DNA]</scope>
    <source>
        <strain evidence="4">C18/9</strain>
    </source>
</reference>
<gene>
    <name evidence="3" type="ORF">ARMOST_02931</name>
</gene>
<dbReference type="SUPFAM" id="SSF56672">
    <property type="entry name" value="DNA/RNA polymerases"/>
    <property type="match status" value="1"/>
</dbReference>
<dbReference type="Gene3D" id="3.10.20.370">
    <property type="match status" value="1"/>
</dbReference>
<dbReference type="CDD" id="cd09274">
    <property type="entry name" value="RNase_HI_RT_Ty3"/>
    <property type="match status" value="1"/>
</dbReference>
<dbReference type="OrthoDB" id="3018369at2759"/>
<evidence type="ECO:0000313" key="3">
    <source>
        <dbReference type="EMBL" id="SJK99623.1"/>
    </source>
</evidence>
<dbReference type="Gene3D" id="3.30.70.270">
    <property type="match status" value="1"/>
</dbReference>
<accession>A0A284QT95</accession>
<feature type="domain" description="Reverse transcriptase/retrotransposon-derived protein RNase H-like" evidence="2">
    <location>
        <begin position="69"/>
        <end position="162"/>
    </location>
</feature>
<evidence type="ECO:0000313" key="4">
    <source>
        <dbReference type="Proteomes" id="UP000219338"/>
    </source>
</evidence>
<dbReference type="InterPro" id="IPR051320">
    <property type="entry name" value="Viral_Replic_Matur_Polypro"/>
</dbReference>
<dbReference type="InterPro" id="IPR043128">
    <property type="entry name" value="Rev_trsase/Diguanyl_cyclase"/>
</dbReference>
<evidence type="ECO:0000259" key="2">
    <source>
        <dbReference type="Pfam" id="PF17919"/>
    </source>
</evidence>
<name>A0A284QT95_ARMOS</name>
<dbReference type="Proteomes" id="UP000219338">
    <property type="component" value="Unassembled WGS sequence"/>
</dbReference>
<dbReference type="OMA" id="RRIVWND"/>
<keyword evidence="4" id="KW-1185">Reference proteome</keyword>
<dbReference type="PANTHER" id="PTHR33064:SF37">
    <property type="entry name" value="RIBONUCLEASE H"/>
    <property type="match status" value="1"/>
</dbReference>
<dbReference type="STRING" id="47428.A0A284QT95"/>
<dbReference type="InterPro" id="IPR041577">
    <property type="entry name" value="RT_RNaseH_2"/>
</dbReference>
<dbReference type="Pfam" id="PF17919">
    <property type="entry name" value="RT_RNaseH_2"/>
    <property type="match status" value="1"/>
</dbReference>
<protein>
    <recommendedName>
        <fullName evidence="5">Reverse transcriptase domain-containing protein</fullName>
    </recommendedName>
</protein>
<dbReference type="PANTHER" id="PTHR33064">
    <property type="entry name" value="POL PROTEIN"/>
    <property type="match status" value="1"/>
</dbReference>
<dbReference type="FunFam" id="3.10.20.370:FF:000001">
    <property type="entry name" value="Retrovirus-related Pol polyprotein from transposon 17.6-like protein"/>
    <property type="match status" value="1"/>
</dbReference>
<dbReference type="Pfam" id="PF00078">
    <property type="entry name" value="RVT_1"/>
    <property type="match status" value="1"/>
</dbReference>
<dbReference type="EMBL" id="FUEG01000002">
    <property type="protein sequence ID" value="SJK99623.1"/>
    <property type="molecule type" value="Genomic_DNA"/>
</dbReference>
<evidence type="ECO:0008006" key="5">
    <source>
        <dbReference type="Google" id="ProtNLM"/>
    </source>
</evidence>
<proteinExistence type="predicted"/>
<dbReference type="InterPro" id="IPR043502">
    <property type="entry name" value="DNA/RNA_pol_sf"/>
</dbReference>
<feature type="domain" description="Reverse transcriptase" evidence="1">
    <location>
        <begin position="5"/>
        <end position="49"/>
    </location>
</feature>
<sequence length="176" mass="20868">MFFRLTNSPATFQWMMNDIFKDLIMEEKVTIYLDDILIFTKTLQEHREVNYSKIVCPFTKLTGNTEWTWRTTQNQAFQQLKKQMAEDVILAIPNKDKRFRVEADASEGVIRAVLSQEQNGKWRPVAFMSKVLTVTECNYEIYDKELLAIMLALSKWCHYLMRATEDVEIWTDHQNL</sequence>
<organism evidence="3 4">
    <name type="scientific">Armillaria ostoyae</name>
    <name type="common">Armillaria root rot fungus</name>
    <dbReference type="NCBI Taxonomy" id="47428"/>
    <lineage>
        <taxon>Eukaryota</taxon>
        <taxon>Fungi</taxon>
        <taxon>Dikarya</taxon>
        <taxon>Basidiomycota</taxon>
        <taxon>Agaricomycotina</taxon>
        <taxon>Agaricomycetes</taxon>
        <taxon>Agaricomycetidae</taxon>
        <taxon>Agaricales</taxon>
        <taxon>Marasmiineae</taxon>
        <taxon>Physalacriaceae</taxon>
        <taxon>Armillaria</taxon>
    </lineage>
</organism>
<dbReference type="InterPro" id="IPR000477">
    <property type="entry name" value="RT_dom"/>
</dbReference>
<dbReference type="AlphaFoldDB" id="A0A284QT95"/>